<accession>A0A392SVI2</accession>
<name>A0A392SVI2_9FABA</name>
<dbReference type="Proteomes" id="UP000265520">
    <property type="component" value="Unassembled WGS sequence"/>
</dbReference>
<dbReference type="EMBL" id="LXQA010438585">
    <property type="protein sequence ID" value="MCI51866.1"/>
    <property type="molecule type" value="Genomic_DNA"/>
</dbReference>
<protein>
    <submittedName>
        <fullName evidence="2">Uncharacterized protein</fullName>
    </submittedName>
</protein>
<feature type="non-terminal residue" evidence="2">
    <location>
        <position position="98"/>
    </location>
</feature>
<dbReference type="AlphaFoldDB" id="A0A392SVI2"/>
<feature type="compositionally biased region" description="Polar residues" evidence="1">
    <location>
        <begin position="28"/>
        <end position="39"/>
    </location>
</feature>
<feature type="region of interest" description="Disordered" evidence="1">
    <location>
        <begin position="1"/>
        <end position="98"/>
    </location>
</feature>
<sequence length="98" mass="10446">SQFEKVVKETLIPDNPKFGEILDESRTNAETTIGQSSLSVPVATPDNATPETVDESMKEKTVTPDAAQDVEASEEQTNPNAAQDVEASKDLSNPNDAA</sequence>
<comment type="caution">
    <text evidence="2">The sequence shown here is derived from an EMBL/GenBank/DDBJ whole genome shotgun (WGS) entry which is preliminary data.</text>
</comment>
<feature type="non-terminal residue" evidence="2">
    <location>
        <position position="1"/>
    </location>
</feature>
<evidence type="ECO:0000256" key="1">
    <source>
        <dbReference type="SAM" id="MobiDB-lite"/>
    </source>
</evidence>
<organism evidence="2 3">
    <name type="scientific">Trifolium medium</name>
    <dbReference type="NCBI Taxonomy" id="97028"/>
    <lineage>
        <taxon>Eukaryota</taxon>
        <taxon>Viridiplantae</taxon>
        <taxon>Streptophyta</taxon>
        <taxon>Embryophyta</taxon>
        <taxon>Tracheophyta</taxon>
        <taxon>Spermatophyta</taxon>
        <taxon>Magnoliopsida</taxon>
        <taxon>eudicotyledons</taxon>
        <taxon>Gunneridae</taxon>
        <taxon>Pentapetalae</taxon>
        <taxon>rosids</taxon>
        <taxon>fabids</taxon>
        <taxon>Fabales</taxon>
        <taxon>Fabaceae</taxon>
        <taxon>Papilionoideae</taxon>
        <taxon>50 kb inversion clade</taxon>
        <taxon>NPAAA clade</taxon>
        <taxon>Hologalegina</taxon>
        <taxon>IRL clade</taxon>
        <taxon>Trifolieae</taxon>
        <taxon>Trifolium</taxon>
    </lineage>
</organism>
<proteinExistence type="predicted"/>
<evidence type="ECO:0000313" key="2">
    <source>
        <dbReference type="EMBL" id="MCI51866.1"/>
    </source>
</evidence>
<evidence type="ECO:0000313" key="3">
    <source>
        <dbReference type="Proteomes" id="UP000265520"/>
    </source>
</evidence>
<keyword evidence="3" id="KW-1185">Reference proteome</keyword>
<reference evidence="2 3" key="1">
    <citation type="journal article" date="2018" name="Front. Plant Sci.">
        <title>Red Clover (Trifolium pratense) and Zigzag Clover (T. medium) - A Picture of Genomic Similarities and Differences.</title>
        <authorList>
            <person name="Dluhosova J."/>
            <person name="Istvanek J."/>
            <person name="Nedelnik J."/>
            <person name="Repkova J."/>
        </authorList>
    </citation>
    <scope>NUCLEOTIDE SEQUENCE [LARGE SCALE GENOMIC DNA]</scope>
    <source>
        <strain evidence="3">cv. 10/8</strain>
        <tissue evidence="2">Leaf</tissue>
    </source>
</reference>